<comment type="caution">
    <text evidence="1">The sequence shown here is derived from an EMBL/GenBank/DDBJ whole genome shotgun (WGS) entry which is preliminary data.</text>
</comment>
<gene>
    <name evidence="1" type="ORF">S01H4_09204</name>
</gene>
<protein>
    <submittedName>
        <fullName evidence="1">Uncharacterized protein</fullName>
    </submittedName>
</protein>
<dbReference type="AlphaFoldDB" id="X1A3T4"/>
<evidence type="ECO:0000313" key="1">
    <source>
        <dbReference type="EMBL" id="GAG54886.1"/>
    </source>
</evidence>
<accession>X1A3T4</accession>
<organism evidence="1">
    <name type="scientific">marine sediment metagenome</name>
    <dbReference type="NCBI Taxonomy" id="412755"/>
    <lineage>
        <taxon>unclassified sequences</taxon>
        <taxon>metagenomes</taxon>
        <taxon>ecological metagenomes</taxon>
    </lineage>
</organism>
<proteinExistence type="predicted"/>
<name>X1A3T4_9ZZZZ</name>
<reference evidence="1" key="1">
    <citation type="journal article" date="2014" name="Front. Microbiol.">
        <title>High frequency of phylogenetically diverse reductive dehalogenase-homologous genes in deep subseafloor sedimentary metagenomes.</title>
        <authorList>
            <person name="Kawai M."/>
            <person name="Futagami T."/>
            <person name="Toyoda A."/>
            <person name="Takaki Y."/>
            <person name="Nishi S."/>
            <person name="Hori S."/>
            <person name="Arai W."/>
            <person name="Tsubouchi T."/>
            <person name="Morono Y."/>
            <person name="Uchiyama I."/>
            <person name="Ito T."/>
            <person name="Fujiyama A."/>
            <person name="Inagaki F."/>
            <person name="Takami H."/>
        </authorList>
    </citation>
    <scope>NUCLEOTIDE SEQUENCE</scope>
    <source>
        <strain evidence="1">Expedition CK06-06</strain>
    </source>
</reference>
<dbReference type="EMBL" id="BART01003278">
    <property type="protein sequence ID" value="GAG54886.1"/>
    <property type="molecule type" value="Genomic_DNA"/>
</dbReference>
<sequence>MENVEFICPECGKHQLEEVMLNSKVFTKIVNIAIENNVAIHTIGISHGARDGDIECYRCFNCEYILKYNDEHWGPTIVCDTISLAIWFKQNKG</sequence>